<organism evidence="1 2">
    <name type="scientific">Tieghemostelium lacteum</name>
    <name type="common">Slime mold</name>
    <name type="synonym">Dictyostelium lacteum</name>
    <dbReference type="NCBI Taxonomy" id="361077"/>
    <lineage>
        <taxon>Eukaryota</taxon>
        <taxon>Amoebozoa</taxon>
        <taxon>Evosea</taxon>
        <taxon>Eumycetozoa</taxon>
        <taxon>Dictyostelia</taxon>
        <taxon>Dictyosteliales</taxon>
        <taxon>Raperosteliaceae</taxon>
        <taxon>Tieghemostelium</taxon>
    </lineage>
</organism>
<evidence type="ECO:0000313" key="1">
    <source>
        <dbReference type="EMBL" id="KYQ94107.1"/>
    </source>
</evidence>
<sequence>MIVLSNIVFGDILGYLINHTIDLQYLVYFIQKYTLISKQWNRDIIPKLSITKLIEITPYSFHINDGILVEKWVHLTQLYNINYQVRLFTNRDDQPTVKAMKDKIKSIKNIKSFTRNNHLFYRNVESLYLDSNFDEMNEKTVDLVENDKVQCFMSYSGYDDVQHQEFTESQIDLLFKRNIFCSLYIHNAKIPALTFPHSLTKLTRLDLCLSAITWTCLCTLLDSTPNLDDLSLDCVEVTPGVEVYDCVIDKVLESKKNVLKYLCLKTETNINYQSVFKLLNTIQCSFVWVSFSNIQFTENSQITNSVIDNSSIETFRFCDEVFNTPEISLRIGSPFNPMSIWKSKNSLKKVVVDYVQELDGHIIEMVNLKIVEIRSHEASFKDSHLYLLQNHHVRSVHYRHMNHSDLVNLLKCNHPSIVEISVATLNIDSQDQLSDLVTAIQNNSTIEKLFIYNGTFHKLPTKYFAIIPAILDILRVNRTLLTLHISGPPPKEEIDCKEFQNVFSSNKVIQAIRMIGRLNQQLLDIFKKNEVICIC</sequence>
<dbReference type="Gene3D" id="3.80.10.10">
    <property type="entry name" value="Ribonuclease Inhibitor"/>
    <property type="match status" value="1"/>
</dbReference>
<protein>
    <submittedName>
        <fullName evidence="1">Uncharacterized protein</fullName>
    </submittedName>
</protein>
<evidence type="ECO:0000313" key="2">
    <source>
        <dbReference type="Proteomes" id="UP000076078"/>
    </source>
</evidence>
<keyword evidence="2" id="KW-1185">Reference proteome</keyword>
<gene>
    <name evidence="1" type="ORF">DLAC_04387</name>
</gene>
<comment type="caution">
    <text evidence="1">The sequence shown here is derived from an EMBL/GenBank/DDBJ whole genome shotgun (WGS) entry which is preliminary data.</text>
</comment>
<name>A0A151ZJK5_TIELA</name>
<dbReference type="InterPro" id="IPR032675">
    <property type="entry name" value="LRR_dom_sf"/>
</dbReference>
<dbReference type="AlphaFoldDB" id="A0A151ZJK5"/>
<dbReference type="EMBL" id="LODT01000022">
    <property type="protein sequence ID" value="KYQ94107.1"/>
    <property type="molecule type" value="Genomic_DNA"/>
</dbReference>
<reference evidence="1 2" key="1">
    <citation type="submission" date="2015-12" db="EMBL/GenBank/DDBJ databases">
        <title>Dictyostelia acquired genes for synthesis and detection of signals that induce cell-type specialization by lateral gene transfer from prokaryotes.</title>
        <authorList>
            <person name="Gloeckner G."/>
            <person name="Schaap P."/>
        </authorList>
    </citation>
    <scope>NUCLEOTIDE SEQUENCE [LARGE SCALE GENOMIC DNA]</scope>
    <source>
        <strain evidence="1 2">TK</strain>
    </source>
</reference>
<dbReference type="Proteomes" id="UP000076078">
    <property type="component" value="Unassembled WGS sequence"/>
</dbReference>
<proteinExistence type="predicted"/>
<accession>A0A151ZJK5</accession>
<dbReference type="InParanoid" id="A0A151ZJK5"/>